<dbReference type="PROSITE" id="PS50041">
    <property type="entry name" value="C_TYPE_LECTIN_2"/>
    <property type="match status" value="1"/>
</dbReference>
<keyword evidence="1" id="KW-1015">Disulfide bond</keyword>
<dbReference type="SUPFAM" id="SSF56436">
    <property type="entry name" value="C-type lectin-like"/>
    <property type="match status" value="1"/>
</dbReference>
<dbReference type="SMART" id="SM00034">
    <property type="entry name" value="CLECT"/>
    <property type="match status" value="1"/>
</dbReference>
<dbReference type="Proteomes" id="UP000596742">
    <property type="component" value="Unassembled WGS sequence"/>
</dbReference>
<gene>
    <name evidence="4" type="ORF">MGAL_10B078231</name>
</gene>
<name>A0A8B6C9C5_MYTGA</name>
<keyword evidence="5" id="KW-1185">Reference proteome</keyword>
<comment type="caution">
    <text evidence="4">The sequence shown here is derived from an EMBL/GenBank/DDBJ whole genome shotgun (WGS) entry which is preliminary data.</text>
</comment>
<organism evidence="4 5">
    <name type="scientific">Mytilus galloprovincialis</name>
    <name type="common">Mediterranean mussel</name>
    <dbReference type="NCBI Taxonomy" id="29158"/>
    <lineage>
        <taxon>Eukaryota</taxon>
        <taxon>Metazoa</taxon>
        <taxon>Spiralia</taxon>
        <taxon>Lophotrochozoa</taxon>
        <taxon>Mollusca</taxon>
        <taxon>Bivalvia</taxon>
        <taxon>Autobranchia</taxon>
        <taxon>Pteriomorphia</taxon>
        <taxon>Mytilida</taxon>
        <taxon>Mytiloidea</taxon>
        <taxon>Mytilidae</taxon>
        <taxon>Mytilinae</taxon>
        <taxon>Mytilus</taxon>
    </lineage>
</organism>
<feature type="chain" id="PRO_5032664296" description="C-type lectin domain-containing protein" evidence="2">
    <location>
        <begin position="19"/>
        <end position="237"/>
    </location>
</feature>
<dbReference type="EMBL" id="UYJE01001427">
    <property type="protein sequence ID" value="VDI02036.1"/>
    <property type="molecule type" value="Genomic_DNA"/>
</dbReference>
<accession>A0A8B6C9C5</accession>
<keyword evidence="2" id="KW-0732">Signal</keyword>
<sequence>MHTIFVVFLVCTAKFALAIRIQNLPCITNESQKDLKEARKELTTVDNYLEKTVKVLTDEFQKTLNSMKSQLVTMQTNVSKIVKKVDTDLILMSKDLEEEQWTEYLGHCYYFSSKGGPWYEAERLCRDFGGYLVKIDNSTENEWLHQKRLHKSSGYWIGLTDLIEGEWRWSVDQSLATFKAWASGHGSKGHSANCVSFSGTRNTWFDTSCKTGYYYICERNFYLVSVPIREIYVADQR</sequence>
<dbReference type="CDD" id="cd00037">
    <property type="entry name" value="CLECT"/>
    <property type="match status" value="1"/>
</dbReference>
<dbReference type="PROSITE" id="PS00615">
    <property type="entry name" value="C_TYPE_LECTIN_1"/>
    <property type="match status" value="1"/>
</dbReference>
<evidence type="ECO:0000256" key="2">
    <source>
        <dbReference type="SAM" id="SignalP"/>
    </source>
</evidence>
<dbReference type="AlphaFoldDB" id="A0A8B6C9C5"/>
<dbReference type="InterPro" id="IPR018378">
    <property type="entry name" value="C-type_lectin_CS"/>
</dbReference>
<feature type="signal peptide" evidence="2">
    <location>
        <begin position="1"/>
        <end position="18"/>
    </location>
</feature>
<dbReference type="PANTHER" id="PTHR22803">
    <property type="entry name" value="MANNOSE, PHOSPHOLIPASE, LECTIN RECEPTOR RELATED"/>
    <property type="match status" value="1"/>
</dbReference>
<dbReference type="OrthoDB" id="6162957at2759"/>
<dbReference type="Gene3D" id="3.10.100.10">
    <property type="entry name" value="Mannose-Binding Protein A, subunit A"/>
    <property type="match status" value="1"/>
</dbReference>
<feature type="domain" description="C-type lectin" evidence="3">
    <location>
        <begin position="104"/>
        <end position="218"/>
    </location>
</feature>
<evidence type="ECO:0000313" key="5">
    <source>
        <dbReference type="Proteomes" id="UP000596742"/>
    </source>
</evidence>
<dbReference type="InterPro" id="IPR016186">
    <property type="entry name" value="C-type_lectin-like/link_sf"/>
</dbReference>
<reference evidence="4" key="1">
    <citation type="submission" date="2018-11" db="EMBL/GenBank/DDBJ databases">
        <authorList>
            <person name="Alioto T."/>
            <person name="Alioto T."/>
        </authorList>
    </citation>
    <scope>NUCLEOTIDE SEQUENCE</scope>
</reference>
<dbReference type="InterPro" id="IPR050111">
    <property type="entry name" value="C-type_lectin/snaclec_domain"/>
</dbReference>
<dbReference type="InterPro" id="IPR016187">
    <property type="entry name" value="CTDL_fold"/>
</dbReference>
<evidence type="ECO:0000259" key="3">
    <source>
        <dbReference type="PROSITE" id="PS50041"/>
    </source>
</evidence>
<evidence type="ECO:0000313" key="4">
    <source>
        <dbReference type="EMBL" id="VDI02036.1"/>
    </source>
</evidence>
<evidence type="ECO:0000256" key="1">
    <source>
        <dbReference type="ARBA" id="ARBA00023157"/>
    </source>
</evidence>
<protein>
    <recommendedName>
        <fullName evidence="3">C-type lectin domain-containing protein</fullName>
    </recommendedName>
</protein>
<dbReference type="InterPro" id="IPR001304">
    <property type="entry name" value="C-type_lectin-like"/>
</dbReference>
<dbReference type="Pfam" id="PF00059">
    <property type="entry name" value="Lectin_C"/>
    <property type="match status" value="1"/>
</dbReference>
<proteinExistence type="predicted"/>